<feature type="region of interest" description="Disordered" evidence="1">
    <location>
        <begin position="104"/>
        <end position="125"/>
    </location>
</feature>
<keyword evidence="3" id="KW-1185">Reference proteome</keyword>
<proteinExistence type="predicted"/>
<feature type="region of interest" description="Disordered" evidence="1">
    <location>
        <begin position="1"/>
        <end position="21"/>
    </location>
</feature>
<name>A0ABU6WT18_9FABA</name>
<evidence type="ECO:0000313" key="3">
    <source>
        <dbReference type="Proteomes" id="UP001341840"/>
    </source>
</evidence>
<dbReference type="EMBL" id="JASCZI010182196">
    <property type="protein sequence ID" value="MED6187313.1"/>
    <property type="molecule type" value="Genomic_DNA"/>
</dbReference>
<evidence type="ECO:0000256" key="1">
    <source>
        <dbReference type="SAM" id="MobiDB-lite"/>
    </source>
</evidence>
<sequence>MENAQIKTTTQQGQTSMKPFQDQEDSCNKCIPIKEFLKQAFREGMNEIANQNDKQGMCEDELAREISFSLQIKRKRDESCKFLLEECVDSNLNINNMQIVRKKQKHDAGGKWAEEAGLNKPHSKP</sequence>
<feature type="compositionally biased region" description="Polar residues" evidence="1">
    <location>
        <begin position="1"/>
        <end position="18"/>
    </location>
</feature>
<dbReference type="Proteomes" id="UP001341840">
    <property type="component" value="Unassembled WGS sequence"/>
</dbReference>
<accession>A0ABU6WT18</accession>
<protein>
    <submittedName>
        <fullName evidence="2">Uncharacterized protein</fullName>
    </submittedName>
</protein>
<comment type="caution">
    <text evidence="2">The sequence shown here is derived from an EMBL/GenBank/DDBJ whole genome shotgun (WGS) entry which is preliminary data.</text>
</comment>
<gene>
    <name evidence="2" type="ORF">PIB30_075217</name>
</gene>
<reference evidence="2 3" key="1">
    <citation type="journal article" date="2023" name="Plants (Basel)">
        <title>Bridging the Gap: Combining Genomics and Transcriptomics Approaches to Understand Stylosanthes scabra, an Orphan Legume from the Brazilian Caatinga.</title>
        <authorList>
            <person name="Ferreira-Neto J.R.C."/>
            <person name="da Silva M.D."/>
            <person name="Binneck E."/>
            <person name="de Melo N.F."/>
            <person name="da Silva R.H."/>
            <person name="de Melo A.L.T.M."/>
            <person name="Pandolfi V."/>
            <person name="Bustamante F.O."/>
            <person name="Brasileiro-Vidal A.C."/>
            <person name="Benko-Iseppon A.M."/>
        </authorList>
    </citation>
    <scope>NUCLEOTIDE SEQUENCE [LARGE SCALE GENOMIC DNA]</scope>
    <source>
        <tissue evidence="2">Leaves</tissue>
    </source>
</reference>
<evidence type="ECO:0000313" key="2">
    <source>
        <dbReference type="EMBL" id="MED6187313.1"/>
    </source>
</evidence>
<organism evidence="2 3">
    <name type="scientific">Stylosanthes scabra</name>
    <dbReference type="NCBI Taxonomy" id="79078"/>
    <lineage>
        <taxon>Eukaryota</taxon>
        <taxon>Viridiplantae</taxon>
        <taxon>Streptophyta</taxon>
        <taxon>Embryophyta</taxon>
        <taxon>Tracheophyta</taxon>
        <taxon>Spermatophyta</taxon>
        <taxon>Magnoliopsida</taxon>
        <taxon>eudicotyledons</taxon>
        <taxon>Gunneridae</taxon>
        <taxon>Pentapetalae</taxon>
        <taxon>rosids</taxon>
        <taxon>fabids</taxon>
        <taxon>Fabales</taxon>
        <taxon>Fabaceae</taxon>
        <taxon>Papilionoideae</taxon>
        <taxon>50 kb inversion clade</taxon>
        <taxon>dalbergioids sensu lato</taxon>
        <taxon>Dalbergieae</taxon>
        <taxon>Pterocarpus clade</taxon>
        <taxon>Stylosanthes</taxon>
    </lineage>
</organism>